<dbReference type="InterPro" id="IPR013702">
    <property type="entry name" value="FIST_domain_N"/>
</dbReference>
<dbReference type="PANTHER" id="PTHR45138:SF9">
    <property type="entry name" value="DIGUANYLATE CYCLASE DGCM-RELATED"/>
    <property type="match status" value="1"/>
</dbReference>
<name>A0A554WMR5_9BURK</name>
<dbReference type="Pfam" id="PF10442">
    <property type="entry name" value="FIST_C"/>
    <property type="match status" value="1"/>
</dbReference>
<comment type="catalytic activity">
    <reaction evidence="2">
        <text>2 GTP = 3',3'-c-di-GMP + 2 diphosphate</text>
        <dbReference type="Rhea" id="RHEA:24898"/>
        <dbReference type="ChEBI" id="CHEBI:33019"/>
        <dbReference type="ChEBI" id="CHEBI:37565"/>
        <dbReference type="ChEBI" id="CHEBI:58805"/>
        <dbReference type="EC" id="2.7.7.65"/>
    </reaction>
</comment>
<dbReference type="GO" id="GO:0005886">
    <property type="term" value="C:plasma membrane"/>
    <property type="evidence" value="ECO:0007669"/>
    <property type="project" value="TreeGrafter"/>
</dbReference>
<accession>A0A554WMR5</accession>
<reference evidence="5 6" key="1">
    <citation type="submission" date="2019-07" db="EMBL/GenBank/DDBJ databases">
        <title>Tepidimonas sediminis YIM 72259 draft genome.</title>
        <authorList>
            <person name="Da Costa M.S."/>
            <person name="Froufe H.J.C."/>
            <person name="Egas C."/>
            <person name="Albuquerque L."/>
        </authorList>
    </citation>
    <scope>NUCLEOTIDE SEQUENCE [LARGE SCALE GENOMIC DNA]</scope>
    <source>
        <strain evidence="5 6">YIM 72259</strain>
    </source>
</reference>
<dbReference type="Gene3D" id="3.30.70.270">
    <property type="match status" value="1"/>
</dbReference>
<dbReference type="SMART" id="SM01204">
    <property type="entry name" value="FIST_C"/>
    <property type="match status" value="1"/>
</dbReference>
<dbReference type="FunFam" id="3.30.70.270:FF:000001">
    <property type="entry name" value="Diguanylate cyclase domain protein"/>
    <property type="match status" value="1"/>
</dbReference>
<dbReference type="RefSeq" id="WP_143895689.1">
    <property type="nucleotide sequence ID" value="NZ_VJND01000010.1"/>
</dbReference>
<comment type="caution">
    <text evidence="5">The sequence shown here is derived from an EMBL/GenBank/DDBJ whole genome shotgun (WGS) entry which is preliminary data.</text>
</comment>
<dbReference type="InterPro" id="IPR043128">
    <property type="entry name" value="Rev_trsase/Diguanyl_cyclase"/>
</dbReference>
<evidence type="ECO:0000313" key="5">
    <source>
        <dbReference type="EMBL" id="TSE24863.1"/>
    </source>
</evidence>
<keyword evidence="5" id="KW-0548">Nucleotidyltransferase</keyword>
<dbReference type="Proteomes" id="UP000320225">
    <property type="component" value="Unassembled WGS sequence"/>
</dbReference>
<keyword evidence="6" id="KW-1185">Reference proteome</keyword>
<dbReference type="InterPro" id="IPR050469">
    <property type="entry name" value="Diguanylate_Cyclase"/>
</dbReference>
<dbReference type="SMART" id="SM00897">
    <property type="entry name" value="FIST"/>
    <property type="match status" value="1"/>
</dbReference>
<dbReference type="OrthoDB" id="9813903at2"/>
<feature type="region of interest" description="Disordered" evidence="3">
    <location>
        <begin position="375"/>
        <end position="396"/>
    </location>
</feature>
<protein>
    <recommendedName>
        <fullName evidence="1">diguanylate cyclase</fullName>
        <ecNumber evidence="1">2.7.7.65</ecNumber>
    </recommendedName>
</protein>
<evidence type="ECO:0000256" key="3">
    <source>
        <dbReference type="SAM" id="MobiDB-lite"/>
    </source>
</evidence>
<proteinExistence type="predicted"/>
<evidence type="ECO:0000256" key="2">
    <source>
        <dbReference type="ARBA" id="ARBA00034247"/>
    </source>
</evidence>
<feature type="domain" description="GGDEF" evidence="4">
    <location>
        <begin position="461"/>
        <end position="590"/>
    </location>
</feature>
<dbReference type="Pfam" id="PF00990">
    <property type="entry name" value="GGDEF"/>
    <property type="match status" value="1"/>
</dbReference>
<dbReference type="InterPro" id="IPR029787">
    <property type="entry name" value="Nucleotide_cyclase"/>
</dbReference>
<dbReference type="InterPro" id="IPR000160">
    <property type="entry name" value="GGDEF_dom"/>
</dbReference>
<evidence type="ECO:0000313" key="6">
    <source>
        <dbReference type="Proteomes" id="UP000320225"/>
    </source>
</evidence>
<dbReference type="PROSITE" id="PS50887">
    <property type="entry name" value="GGDEF"/>
    <property type="match status" value="1"/>
</dbReference>
<keyword evidence="5" id="KW-0808">Transferase</keyword>
<dbReference type="GO" id="GO:0052621">
    <property type="term" value="F:diguanylate cyclase activity"/>
    <property type="evidence" value="ECO:0007669"/>
    <property type="project" value="UniProtKB-EC"/>
</dbReference>
<dbReference type="CDD" id="cd01949">
    <property type="entry name" value="GGDEF"/>
    <property type="match status" value="1"/>
</dbReference>
<evidence type="ECO:0000256" key="1">
    <source>
        <dbReference type="ARBA" id="ARBA00012528"/>
    </source>
</evidence>
<gene>
    <name evidence="5" type="primary">dosC_1</name>
    <name evidence="5" type="ORF">Tsedi_01723</name>
</gene>
<dbReference type="PANTHER" id="PTHR45138">
    <property type="entry name" value="REGULATORY COMPONENTS OF SENSORY TRANSDUCTION SYSTEM"/>
    <property type="match status" value="1"/>
</dbReference>
<dbReference type="GO" id="GO:1902201">
    <property type="term" value="P:negative regulation of bacterial-type flagellum-dependent cell motility"/>
    <property type="evidence" value="ECO:0007669"/>
    <property type="project" value="TreeGrafter"/>
</dbReference>
<dbReference type="EC" id="2.7.7.65" evidence="1"/>
<dbReference type="SMART" id="SM00267">
    <property type="entry name" value="GGDEF"/>
    <property type="match status" value="1"/>
</dbReference>
<sequence>MIQHRTHVFADLDGLQAELSSEAFTRLAESSTALLVQIYSAETDRAHMRPIVSLIADRLPRATVVGASTVGEIAHGRLLTHHTVIGFTFFASSELTVVAMACHGGDERAVGAEMGRRIRQWRADAAGVLLLATPLSIDAAALLEGMESAAIGCRVFGGGAGDYAAMARSLVFAGSEFFDQGAVAVVFAGGGLSIEPRTYLGWRPLSRPMRITRVDGMRVQTIDERPAFEVYQRYLNIANDDQFFLNALEFPLLLERDGELLARVPIAADESGALQFVADVRAGEVVRLGYGDLDLIVQDAKALHRSMTRFSPQAVFLYTCGCRRFLMQEDVELETLPFETLAPTFGFYTYGEFFGAARLTLLNSTMVAVGLREGPPARQASAQPSQTEPAPPALRDPYANKHARIIARLLRFIGTVTAELEASNREITKLSITDRLTQLVNRIRLDQMLDEQVELARRYGTPFAVILVDVDHFKQVNDLHGHLVGDEVLIRIAHALRDHTRKVDVVGRWGGEEFLVIAPNAGVEEAARLADKLRAAIERLVMPGVGHRTCSFGGAAYERGDDPTTLVSRADAALYAAKAAGRNRVEIGTRGA</sequence>
<dbReference type="InterPro" id="IPR019494">
    <property type="entry name" value="FIST_C"/>
</dbReference>
<dbReference type="SUPFAM" id="SSF55073">
    <property type="entry name" value="Nucleotide cyclase"/>
    <property type="match status" value="1"/>
</dbReference>
<dbReference type="NCBIfam" id="TIGR00254">
    <property type="entry name" value="GGDEF"/>
    <property type="match status" value="1"/>
</dbReference>
<dbReference type="GO" id="GO:0043709">
    <property type="term" value="P:cell adhesion involved in single-species biofilm formation"/>
    <property type="evidence" value="ECO:0007669"/>
    <property type="project" value="TreeGrafter"/>
</dbReference>
<dbReference type="AlphaFoldDB" id="A0A554WMR5"/>
<evidence type="ECO:0000259" key="4">
    <source>
        <dbReference type="PROSITE" id="PS50887"/>
    </source>
</evidence>
<dbReference type="EMBL" id="VJND01000010">
    <property type="protein sequence ID" value="TSE24863.1"/>
    <property type="molecule type" value="Genomic_DNA"/>
</dbReference>
<dbReference type="Pfam" id="PF08495">
    <property type="entry name" value="FIST"/>
    <property type="match status" value="1"/>
</dbReference>
<organism evidence="5 6">
    <name type="scientific">Tepidimonas sediminis</name>
    <dbReference type="NCBI Taxonomy" id="2588941"/>
    <lineage>
        <taxon>Bacteria</taxon>
        <taxon>Pseudomonadati</taxon>
        <taxon>Pseudomonadota</taxon>
        <taxon>Betaproteobacteria</taxon>
        <taxon>Burkholderiales</taxon>
        <taxon>Tepidimonas</taxon>
    </lineage>
</organism>